<feature type="region of interest" description="Disordered" evidence="4">
    <location>
        <begin position="20"/>
        <end position="42"/>
    </location>
</feature>
<feature type="compositionally biased region" description="Basic and acidic residues" evidence="4">
    <location>
        <begin position="374"/>
        <end position="385"/>
    </location>
</feature>
<reference evidence="5" key="1">
    <citation type="journal article" date="2020" name="bioRxiv">
        <title>Genomic and phenotypic heterogeneity of clinical isolates of the human pathogens Aspergillus fumigatus, Aspergillus lentulus and Aspergillus fumigatiaffinis.</title>
        <authorList>
            <person name="dos Santos R.A.C."/>
            <person name="Steenwyk J.L."/>
            <person name="Rivero-Menendez O."/>
            <person name="Mead M.E."/>
            <person name="Silva L.P."/>
            <person name="Bastos R.W."/>
            <person name="Alastruey-Izquierdo A."/>
            <person name="Goldman G.H."/>
            <person name="Rokas A."/>
        </authorList>
    </citation>
    <scope>NUCLEOTIDE SEQUENCE</scope>
    <source>
        <strain evidence="5">CNM-CM8927</strain>
    </source>
</reference>
<accession>A0AAN5YIK1</accession>
<proteinExistence type="inferred from homology"/>
<dbReference type="InterPro" id="IPR036291">
    <property type="entry name" value="NAD(P)-bd_dom_sf"/>
</dbReference>
<dbReference type="PANTHER" id="PTHR24320:SF272">
    <property type="entry name" value="NAD(P)-BINDING ROSSMANN-FOLD SUPERFAMILY PROTEIN"/>
    <property type="match status" value="1"/>
</dbReference>
<keyword evidence="2" id="KW-0521">NADP</keyword>
<feature type="region of interest" description="Disordered" evidence="4">
    <location>
        <begin position="108"/>
        <end position="135"/>
    </location>
</feature>
<dbReference type="EMBL" id="JAAAPU010000146">
    <property type="protein sequence ID" value="KAF4201318.1"/>
    <property type="molecule type" value="Genomic_DNA"/>
</dbReference>
<reference evidence="5" key="2">
    <citation type="submission" date="2020-04" db="EMBL/GenBank/DDBJ databases">
        <authorList>
            <person name="Santos R.A.C."/>
            <person name="Steenwyk J.L."/>
            <person name="Rivero-Menendez O."/>
            <person name="Mead M.E."/>
            <person name="Silva L.P."/>
            <person name="Bastos R.W."/>
            <person name="Alastruey-Izquierdo A."/>
            <person name="Goldman G.H."/>
            <person name="Rokas A."/>
        </authorList>
    </citation>
    <scope>NUCLEOTIDE SEQUENCE</scope>
    <source>
        <strain evidence="5">CNM-CM8927</strain>
    </source>
</reference>
<name>A0AAN5YIK1_ASPLE</name>
<dbReference type="InterPro" id="IPR002347">
    <property type="entry name" value="SDR_fam"/>
</dbReference>
<sequence>MDLNHDHQIWQTGCHEPLQLHPPLKQSLTSPTLDSPSFSSTAFDAATPKPGYPGALSLHHYRRFLTQDDGFIALNRNGGKTLRRKNAALDLNKSQTSLTPPLCSFSVSSAASSPPPLSPSYTPSPVSYRGENGPGLDESLLSFPSSFLDINNSEQTLRPSPVHSPHQLLETFRARLARFPEPESQEQTFTPRHTKARSDSMLLELRRPTATVEHQGTSFEILNPHESLKFARIVSYIEDVDNSSIIDDQRDSFNATRPQSETLILENDETVEANHDHNQVHDLYISDADEEKAHYELIGDIPYHPMPSISERLEGNETDIPQSHKWSSPPQSRPMTAQSYGSELGEPGYSVLASYDGAGWTSTTDDIIAMKYDEMQRSEPTERSSSHRKKRGKRNPFRNRHPQLEANTVLTQNMENHPTALSIIESENLTHALPDKVILITGCSSGLGAATARALSKTNATLFLAVRDIPKARHVLADLLAPASDSTPASVEDSKPSSQGEIRLLHMDLASLSSIRQAVTSFLSQSDKLNILINNGGVMATPEGRTENGFETQFGTNHLGHFLLFELLKPILLRSATPQFHSRVVGVTSSAHRKSGIRFGDLQFEIEKYDGALAYAQSKTANIYMMNEIERRSLWMMG</sequence>
<dbReference type="SUPFAM" id="SSF51735">
    <property type="entry name" value="NAD(P)-binding Rossmann-fold domains"/>
    <property type="match status" value="1"/>
</dbReference>
<evidence type="ECO:0000256" key="3">
    <source>
        <dbReference type="ARBA" id="ARBA00023002"/>
    </source>
</evidence>
<dbReference type="PANTHER" id="PTHR24320">
    <property type="entry name" value="RETINOL DEHYDROGENASE"/>
    <property type="match status" value="1"/>
</dbReference>
<feature type="compositionally biased region" description="Polar residues" evidence="4">
    <location>
        <begin position="26"/>
        <end position="42"/>
    </location>
</feature>
<evidence type="ECO:0000313" key="6">
    <source>
        <dbReference type="Proteomes" id="UP000649114"/>
    </source>
</evidence>
<comment type="caution">
    <text evidence="5">The sequence shown here is derived from an EMBL/GenBank/DDBJ whole genome shotgun (WGS) entry which is preliminary data.</text>
</comment>
<evidence type="ECO:0000313" key="5">
    <source>
        <dbReference type="EMBL" id="KAF4201318.1"/>
    </source>
</evidence>
<evidence type="ECO:0000256" key="4">
    <source>
        <dbReference type="SAM" id="MobiDB-lite"/>
    </source>
</evidence>
<evidence type="ECO:0000256" key="1">
    <source>
        <dbReference type="ARBA" id="ARBA00006484"/>
    </source>
</evidence>
<feature type="compositionally biased region" description="Low complexity" evidence="4">
    <location>
        <begin position="119"/>
        <end position="128"/>
    </location>
</feature>
<comment type="similarity">
    <text evidence="1">Belongs to the short-chain dehydrogenases/reductases (SDR) family.</text>
</comment>
<dbReference type="Proteomes" id="UP000649114">
    <property type="component" value="Unassembled WGS sequence"/>
</dbReference>
<feature type="region of interest" description="Disordered" evidence="4">
    <location>
        <begin position="319"/>
        <end position="342"/>
    </location>
</feature>
<dbReference type="PRINTS" id="PR00081">
    <property type="entry name" value="GDHRDH"/>
</dbReference>
<protein>
    <submittedName>
        <fullName evidence="5">Uncharacterized protein</fullName>
    </submittedName>
</protein>
<dbReference type="GO" id="GO:0016491">
    <property type="term" value="F:oxidoreductase activity"/>
    <property type="evidence" value="ECO:0007669"/>
    <property type="project" value="UniProtKB-KW"/>
</dbReference>
<feature type="compositionally biased region" description="Basic residues" evidence="4">
    <location>
        <begin position="386"/>
        <end position="401"/>
    </location>
</feature>
<evidence type="ECO:0000256" key="2">
    <source>
        <dbReference type="ARBA" id="ARBA00022857"/>
    </source>
</evidence>
<dbReference type="Gene3D" id="3.40.50.720">
    <property type="entry name" value="NAD(P)-binding Rossmann-like Domain"/>
    <property type="match status" value="1"/>
</dbReference>
<dbReference type="AlphaFoldDB" id="A0AAN5YIK1"/>
<organism evidence="5 6">
    <name type="scientific">Aspergillus lentulus</name>
    <dbReference type="NCBI Taxonomy" id="293939"/>
    <lineage>
        <taxon>Eukaryota</taxon>
        <taxon>Fungi</taxon>
        <taxon>Dikarya</taxon>
        <taxon>Ascomycota</taxon>
        <taxon>Pezizomycotina</taxon>
        <taxon>Eurotiomycetes</taxon>
        <taxon>Eurotiomycetidae</taxon>
        <taxon>Eurotiales</taxon>
        <taxon>Aspergillaceae</taxon>
        <taxon>Aspergillus</taxon>
        <taxon>Aspergillus subgen. Fumigati</taxon>
    </lineage>
</organism>
<keyword evidence="3" id="KW-0560">Oxidoreductase</keyword>
<dbReference type="Pfam" id="PF00106">
    <property type="entry name" value="adh_short"/>
    <property type="match status" value="1"/>
</dbReference>
<feature type="region of interest" description="Disordered" evidence="4">
    <location>
        <begin position="374"/>
        <end position="402"/>
    </location>
</feature>
<gene>
    <name evidence="5" type="ORF">CNMCM8927_001690</name>
</gene>
<feature type="compositionally biased region" description="Polar residues" evidence="4">
    <location>
        <begin position="319"/>
        <end position="341"/>
    </location>
</feature>